<keyword evidence="7" id="KW-1185">Reference proteome</keyword>
<dbReference type="GO" id="GO:0045944">
    <property type="term" value="P:positive regulation of transcription by RNA polymerase II"/>
    <property type="evidence" value="ECO:0007669"/>
    <property type="project" value="InterPro"/>
</dbReference>
<dbReference type="FunFam" id="3.40.1810.10:FF:000024">
    <property type="entry name" value="Agamous-like MADS-box protein AGL80"/>
    <property type="match status" value="1"/>
</dbReference>
<dbReference type="GO" id="GO:0000981">
    <property type="term" value="F:DNA-binding transcription factor activity, RNA polymerase II-specific"/>
    <property type="evidence" value="ECO:0007669"/>
    <property type="project" value="InterPro"/>
</dbReference>
<gene>
    <name evidence="8" type="primary">LOC101511238</name>
</gene>
<keyword evidence="5" id="KW-0539">Nucleus</keyword>
<evidence type="ECO:0000256" key="4">
    <source>
        <dbReference type="ARBA" id="ARBA00023163"/>
    </source>
</evidence>
<keyword evidence="3" id="KW-0238">DNA-binding</keyword>
<sequence length="265" mass="29785">MARRRVKLAYIINQARRRATFKKRKNGLLKKIGELCVLCGIEACTIIYGENEQEAEVWPSTPGTRRVLARFMSLPELERRKNMLDLEGFLTKSIAKTQEACRKQMEENKKKEMSILISQFIHTGEYNLGANANLKDLNDLTELIDNNLKDVEQRIASMDLEVEQETGYRTEPMNAGVQGLETNMNHAGVQGLETGMNNADVQGLETNINHVGVQGPETSMNNAGVQGSETSMNHAMPTHGEHWPIDFPMLPFSDANMDTNGFWSI</sequence>
<evidence type="ECO:0000313" key="7">
    <source>
        <dbReference type="Proteomes" id="UP000087171"/>
    </source>
</evidence>
<reference evidence="8" key="2">
    <citation type="submission" date="2025-08" db="UniProtKB">
        <authorList>
            <consortium name="RefSeq"/>
        </authorList>
    </citation>
    <scope>IDENTIFICATION</scope>
    <source>
        <tissue evidence="8">Etiolated seedlings</tissue>
    </source>
</reference>
<dbReference type="SMART" id="SM00432">
    <property type="entry name" value="MADS"/>
    <property type="match status" value="1"/>
</dbReference>
<dbReference type="Pfam" id="PF00319">
    <property type="entry name" value="SRF-TF"/>
    <property type="match status" value="1"/>
</dbReference>
<dbReference type="GeneID" id="101511238"/>
<dbReference type="PROSITE" id="PS50066">
    <property type="entry name" value="MADS_BOX_2"/>
    <property type="match status" value="1"/>
</dbReference>
<dbReference type="PANTHER" id="PTHR11945:SF788">
    <property type="entry name" value="AGAMOUS-LIKE-34-RELATED"/>
    <property type="match status" value="1"/>
</dbReference>
<dbReference type="PaxDb" id="3827-XP_004500457.1"/>
<dbReference type="PANTHER" id="PTHR11945">
    <property type="entry name" value="MADS BOX PROTEIN"/>
    <property type="match status" value="1"/>
</dbReference>
<dbReference type="PRINTS" id="PR00404">
    <property type="entry name" value="MADSDOMAIN"/>
</dbReference>
<dbReference type="AlphaFoldDB" id="A0A1S2Y8C0"/>
<protein>
    <submittedName>
        <fullName evidence="8">Agamous-like MADS-box protein AGL80</fullName>
    </submittedName>
</protein>
<name>A0A1S2Y8C0_CICAR</name>
<proteinExistence type="predicted"/>
<keyword evidence="2" id="KW-0805">Transcription regulation</keyword>
<feature type="domain" description="MADS-box" evidence="6">
    <location>
        <begin position="1"/>
        <end position="51"/>
    </location>
</feature>
<dbReference type="CDD" id="cd00266">
    <property type="entry name" value="MADS_SRF_like"/>
    <property type="match status" value="1"/>
</dbReference>
<dbReference type="InterPro" id="IPR002100">
    <property type="entry name" value="TF_MADSbox"/>
</dbReference>
<reference evidence="7" key="1">
    <citation type="journal article" date="2013" name="Nat. Biotechnol.">
        <title>Draft genome sequence of chickpea (Cicer arietinum) provides a resource for trait improvement.</title>
        <authorList>
            <person name="Varshney R.K."/>
            <person name="Song C."/>
            <person name="Saxena R.K."/>
            <person name="Azam S."/>
            <person name="Yu S."/>
            <person name="Sharpe A.G."/>
            <person name="Cannon S."/>
            <person name="Baek J."/>
            <person name="Rosen B.D."/>
            <person name="Tar'an B."/>
            <person name="Millan T."/>
            <person name="Zhang X."/>
            <person name="Ramsay L.D."/>
            <person name="Iwata A."/>
            <person name="Wang Y."/>
            <person name="Nelson W."/>
            <person name="Farmer A.D."/>
            <person name="Gaur P.M."/>
            <person name="Soderlund C."/>
            <person name="Penmetsa R.V."/>
            <person name="Xu C."/>
            <person name="Bharti A.K."/>
            <person name="He W."/>
            <person name="Winter P."/>
            <person name="Zhao S."/>
            <person name="Hane J.K."/>
            <person name="Carrasquilla-Garcia N."/>
            <person name="Condie J.A."/>
            <person name="Upadhyaya H.D."/>
            <person name="Luo M.C."/>
            <person name="Thudi M."/>
            <person name="Gowda C.L."/>
            <person name="Singh N.P."/>
            <person name="Lichtenzveig J."/>
            <person name="Gali K.K."/>
            <person name="Rubio J."/>
            <person name="Nadarajan N."/>
            <person name="Dolezel J."/>
            <person name="Bansal K.C."/>
            <person name="Xu X."/>
            <person name="Edwards D."/>
            <person name="Zhang G."/>
            <person name="Kahl G."/>
            <person name="Gil J."/>
            <person name="Singh K.B."/>
            <person name="Datta S.K."/>
            <person name="Jackson S.A."/>
            <person name="Wang J."/>
            <person name="Cook D.R."/>
        </authorList>
    </citation>
    <scope>NUCLEOTIDE SEQUENCE [LARGE SCALE GENOMIC DNA]</scope>
    <source>
        <strain evidence="7">cv. CDC Frontier</strain>
    </source>
</reference>
<dbReference type="InterPro" id="IPR033897">
    <property type="entry name" value="SRF-like_MADS-box"/>
</dbReference>
<dbReference type="OrthoDB" id="779403at2759"/>
<evidence type="ECO:0000259" key="6">
    <source>
        <dbReference type="PROSITE" id="PS50066"/>
    </source>
</evidence>
<dbReference type="GO" id="GO:0005634">
    <property type="term" value="C:nucleus"/>
    <property type="evidence" value="ECO:0007669"/>
    <property type="project" value="UniProtKB-SubCell"/>
</dbReference>
<organism evidence="7 8">
    <name type="scientific">Cicer arietinum</name>
    <name type="common">Chickpea</name>
    <name type="synonym">Garbanzo</name>
    <dbReference type="NCBI Taxonomy" id="3827"/>
    <lineage>
        <taxon>Eukaryota</taxon>
        <taxon>Viridiplantae</taxon>
        <taxon>Streptophyta</taxon>
        <taxon>Embryophyta</taxon>
        <taxon>Tracheophyta</taxon>
        <taxon>Spermatophyta</taxon>
        <taxon>Magnoliopsida</taxon>
        <taxon>eudicotyledons</taxon>
        <taxon>Gunneridae</taxon>
        <taxon>Pentapetalae</taxon>
        <taxon>rosids</taxon>
        <taxon>fabids</taxon>
        <taxon>Fabales</taxon>
        <taxon>Fabaceae</taxon>
        <taxon>Papilionoideae</taxon>
        <taxon>50 kb inversion clade</taxon>
        <taxon>NPAAA clade</taxon>
        <taxon>Hologalegina</taxon>
        <taxon>IRL clade</taxon>
        <taxon>Cicereae</taxon>
        <taxon>Cicer</taxon>
    </lineage>
</organism>
<comment type="subcellular location">
    <subcellularLocation>
        <location evidence="1">Nucleus</location>
    </subcellularLocation>
</comment>
<dbReference type="GO" id="GO:0000978">
    <property type="term" value="F:RNA polymerase II cis-regulatory region sequence-specific DNA binding"/>
    <property type="evidence" value="ECO:0007669"/>
    <property type="project" value="TreeGrafter"/>
</dbReference>
<evidence type="ECO:0000256" key="5">
    <source>
        <dbReference type="ARBA" id="ARBA00023242"/>
    </source>
</evidence>
<evidence type="ECO:0000313" key="8">
    <source>
        <dbReference type="RefSeq" id="XP_004500457.1"/>
    </source>
</evidence>
<evidence type="ECO:0000256" key="1">
    <source>
        <dbReference type="ARBA" id="ARBA00004123"/>
    </source>
</evidence>
<evidence type="ECO:0000256" key="2">
    <source>
        <dbReference type="ARBA" id="ARBA00023015"/>
    </source>
</evidence>
<evidence type="ECO:0000256" key="3">
    <source>
        <dbReference type="ARBA" id="ARBA00023125"/>
    </source>
</evidence>
<dbReference type="InterPro" id="IPR036879">
    <property type="entry name" value="TF_MADSbox_sf"/>
</dbReference>
<dbReference type="KEGG" id="cam:101511238"/>
<accession>A0A1S2Y8C0</accession>
<dbReference type="Proteomes" id="UP000087171">
    <property type="component" value="Chromosome Ca5"/>
</dbReference>
<dbReference type="Gene3D" id="3.40.1810.10">
    <property type="entry name" value="Transcription factor, MADS-box"/>
    <property type="match status" value="1"/>
</dbReference>
<keyword evidence="4" id="KW-0804">Transcription</keyword>
<dbReference type="RefSeq" id="XP_004500457.1">
    <property type="nucleotide sequence ID" value="XM_004500400.2"/>
</dbReference>
<dbReference type="eggNOG" id="KOG0014">
    <property type="taxonomic scope" value="Eukaryota"/>
</dbReference>
<dbReference type="GO" id="GO:0046983">
    <property type="term" value="F:protein dimerization activity"/>
    <property type="evidence" value="ECO:0007669"/>
    <property type="project" value="InterPro"/>
</dbReference>
<dbReference type="SUPFAM" id="SSF55455">
    <property type="entry name" value="SRF-like"/>
    <property type="match status" value="1"/>
</dbReference>